<dbReference type="OrthoDB" id="138199at2759"/>
<protein>
    <submittedName>
        <fullName evidence="1">Uncharacterized protein</fullName>
    </submittedName>
</protein>
<dbReference type="AlphaFoldDB" id="A0A2P4YGC2"/>
<reference evidence="1 2" key="1">
    <citation type="journal article" date="2017" name="Genome Biol. Evol.">
        <title>Phytophthora megakarya and P. palmivora, closely related causal agents of cacao black pod rot, underwent increases in genome sizes and gene numbers by different mechanisms.</title>
        <authorList>
            <person name="Ali S.S."/>
            <person name="Shao J."/>
            <person name="Lary D.J."/>
            <person name="Kronmiller B."/>
            <person name="Shen D."/>
            <person name="Strem M.D."/>
            <person name="Amoako-Attah I."/>
            <person name="Akrofi A.Y."/>
            <person name="Begoude B.A."/>
            <person name="Ten Hoopen G.M."/>
            <person name="Coulibaly K."/>
            <person name="Kebe B.I."/>
            <person name="Melnick R.L."/>
            <person name="Guiltinan M.J."/>
            <person name="Tyler B.M."/>
            <person name="Meinhardt L.W."/>
            <person name="Bailey B.A."/>
        </authorList>
    </citation>
    <scope>NUCLEOTIDE SEQUENCE [LARGE SCALE GENOMIC DNA]</scope>
    <source>
        <strain evidence="2">sbr112.9</strain>
    </source>
</reference>
<organism evidence="1 2">
    <name type="scientific">Phytophthora palmivora</name>
    <dbReference type="NCBI Taxonomy" id="4796"/>
    <lineage>
        <taxon>Eukaryota</taxon>
        <taxon>Sar</taxon>
        <taxon>Stramenopiles</taxon>
        <taxon>Oomycota</taxon>
        <taxon>Peronosporomycetes</taxon>
        <taxon>Peronosporales</taxon>
        <taxon>Peronosporaceae</taxon>
        <taxon>Phytophthora</taxon>
    </lineage>
</organism>
<proteinExistence type="predicted"/>
<keyword evidence="2" id="KW-1185">Reference proteome</keyword>
<sequence>MPTTPIKRLTWAENMGIIDKVVMTEFSLPVVPGKTTITILCSRKLHCGNNQWRGTVLSPRTIMVTLHTSSLRTETA</sequence>
<evidence type="ECO:0000313" key="2">
    <source>
        <dbReference type="Proteomes" id="UP000237271"/>
    </source>
</evidence>
<name>A0A2P4YGC2_9STRA</name>
<dbReference type="Proteomes" id="UP000237271">
    <property type="component" value="Unassembled WGS sequence"/>
</dbReference>
<gene>
    <name evidence="1" type="ORF">PHPALM_5870</name>
</gene>
<dbReference type="EMBL" id="NCKW01003387">
    <property type="protein sequence ID" value="POM76856.1"/>
    <property type="molecule type" value="Genomic_DNA"/>
</dbReference>
<comment type="caution">
    <text evidence="1">The sequence shown here is derived from an EMBL/GenBank/DDBJ whole genome shotgun (WGS) entry which is preliminary data.</text>
</comment>
<evidence type="ECO:0000313" key="1">
    <source>
        <dbReference type="EMBL" id="POM76856.1"/>
    </source>
</evidence>
<accession>A0A2P4YGC2</accession>